<dbReference type="STRING" id="1817863.A2Y62_06730"/>
<reference evidence="1 2" key="1">
    <citation type="journal article" date="2016" name="Nat. Commun.">
        <title>Thousands of microbial genomes shed light on interconnected biogeochemical processes in an aquifer system.</title>
        <authorList>
            <person name="Anantharaman K."/>
            <person name="Brown C.T."/>
            <person name="Hug L.A."/>
            <person name="Sharon I."/>
            <person name="Castelle C.J."/>
            <person name="Probst A.J."/>
            <person name="Thomas B.C."/>
            <person name="Singh A."/>
            <person name="Wilkins M.J."/>
            <person name="Karaoz U."/>
            <person name="Brodie E.L."/>
            <person name="Williams K.H."/>
            <person name="Hubbard S.S."/>
            <person name="Banfield J.F."/>
        </authorList>
    </citation>
    <scope>NUCLEOTIDE SEQUENCE [LARGE SCALE GENOMIC DNA]</scope>
</reference>
<organism evidence="1 2">
    <name type="scientific">Candidatus Fischerbacteria bacterium RBG_13_37_8</name>
    <dbReference type="NCBI Taxonomy" id="1817863"/>
    <lineage>
        <taxon>Bacteria</taxon>
        <taxon>Candidatus Fischeribacteriota</taxon>
    </lineage>
</organism>
<evidence type="ECO:0000313" key="2">
    <source>
        <dbReference type="Proteomes" id="UP000178943"/>
    </source>
</evidence>
<evidence type="ECO:0000313" key="1">
    <source>
        <dbReference type="EMBL" id="OGF64524.1"/>
    </source>
</evidence>
<dbReference type="Proteomes" id="UP000178943">
    <property type="component" value="Unassembled WGS sequence"/>
</dbReference>
<proteinExistence type="predicted"/>
<comment type="caution">
    <text evidence="1">The sequence shown here is derived from an EMBL/GenBank/DDBJ whole genome shotgun (WGS) entry which is preliminary data.</text>
</comment>
<dbReference type="AlphaFoldDB" id="A0A1F5VM75"/>
<protein>
    <submittedName>
        <fullName evidence="1">Uncharacterized protein</fullName>
    </submittedName>
</protein>
<accession>A0A1F5VM75</accession>
<name>A0A1F5VM75_9BACT</name>
<sequence length="59" mass="6611">MKYDCDRRAASSANSVETMAHIRMRLLKAMIACMENGNAVMRKAEKTVGRAKDAVTLFF</sequence>
<gene>
    <name evidence="1" type="ORF">A2Y62_06730</name>
</gene>
<dbReference type="EMBL" id="MFGW01000136">
    <property type="protein sequence ID" value="OGF64524.1"/>
    <property type="molecule type" value="Genomic_DNA"/>
</dbReference>